<name>A0AAW2FP93_9HYME</name>
<feature type="compositionally biased region" description="Low complexity" evidence="1">
    <location>
        <begin position="23"/>
        <end position="36"/>
    </location>
</feature>
<dbReference type="Proteomes" id="UP001430953">
    <property type="component" value="Unassembled WGS sequence"/>
</dbReference>
<keyword evidence="3" id="KW-1185">Reference proteome</keyword>
<comment type="caution">
    <text evidence="2">The sequence shown here is derived from an EMBL/GenBank/DDBJ whole genome shotgun (WGS) entry which is preliminary data.</text>
</comment>
<protein>
    <submittedName>
        <fullName evidence="2">Uncharacterized protein</fullName>
    </submittedName>
</protein>
<dbReference type="AlphaFoldDB" id="A0AAW2FP93"/>
<reference evidence="2 3" key="1">
    <citation type="submission" date="2023-03" db="EMBL/GenBank/DDBJ databases">
        <title>High recombination rates correlate with genetic variation in Cardiocondyla obscurior ants.</title>
        <authorList>
            <person name="Errbii M."/>
        </authorList>
    </citation>
    <scope>NUCLEOTIDE SEQUENCE [LARGE SCALE GENOMIC DNA]</scope>
    <source>
        <strain evidence="2">Alpha-2009</strain>
        <tissue evidence="2">Whole body</tissue>
    </source>
</reference>
<dbReference type="EMBL" id="JADYXP020000009">
    <property type="protein sequence ID" value="KAL0117242.1"/>
    <property type="molecule type" value="Genomic_DNA"/>
</dbReference>
<organism evidence="2 3">
    <name type="scientific">Cardiocondyla obscurior</name>
    <dbReference type="NCBI Taxonomy" id="286306"/>
    <lineage>
        <taxon>Eukaryota</taxon>
        <taxon>Metazoa</taxon>
        <taxon>Ecdysozoa</taxon>
        <taxon>Arthropoda</taxon>
        <taxon>Hexapoda</taxon>
        <taxon>Insecta</taxon>
        <taxon>Pterygota</taxon>
        <taxon>Neoptera</taxon>
        <taxon>Endopterygota</taxon>
        <taxon>Hymenoptera</taxon>
        <taxon>Apocrita</taxon>
        <taxon>Aculeata</taxon>
        <taxon>Formicoidea</taxon>
        <taxon>Formicidae</taxon>
        <taxon>Myrmicinae</taxon>
        <taxon>Cardiocondyla</taxon>
    </lineage>
</organism>
<evidence type="ECO:0000313" key="3">
    <source>
        <dbReference type="Proteomes" id="UP001430953"/>
    </source>
</evidence>
<sequence length="87" mass="8941">MIAASRAFGFRDVNEALFSEPTGSPSKLSKGSGKDGLPASVQCAEGRLVTSHLRGGAGSGRASCISGATFSHRLNATTPLKFMQIGE</sequence>
<accession>A0AAW2FP93</accession>
<evidence type="ECO:0000313" key="2">
    <source>
        <dbReference type="EMBL" id="KAL0117242.1"/>
    </source>
</evidence>
<proteinExistence type="predicted"/>
<feature type="region of interest" description="Disordered" evidence="1">
    <location>
        <begin position="17"/>
        <end position="36"/>
    </location>
</feature>
<gene>
    <name evidence="2" type="ORF">PUN28_010228</name>
</gene>
<evidence type="ECO:0000256" key="1">
    <source>
        <dbReference type="SAM" id="MobiDB-lite"/>
    </source>
</evidence>